<dbReference type="PANTHER" id="PTHR35807">
    <property type="entry name" value="TRANSCRIPTIONAL REGULATOR REDD-RELATED"/>
    <property type="match status" value="1"/>
</dbReference>
<protein>
    <recommendedName>
        <fullName evidence="3">Bacterial transcriptional activator domain-containing protein</fullName>
    </recommendedName>
</protein>
<dbReference type="AlphaFoldDB" id="A0A5M3WI37"/>
<dbReference type="EMBL" id="BLAD01000124">
    <property type="protein sequence ID" value="GES06018.1"/>
    <property type="molecule type" value="Genomic_DNA"/>
</dbReference>
<name>A0A5M3WI37_9ACTN</name>
<reference evidence="4 5" key="1">
    <citation type="submission" date="2019-10" db="EMBL/GenBank/DDBJ databases">
        <title>Whole genome shotgun sequence of Acrocarpospora corrugata NBRC 13972.</title>
        <authorList>
            <person name="Ichikawa N."/>
            <person name="Kimura A."/>
            <person name="Kitahashi Y."/>
            <person name="Komaki H."/>
            <person name="Oguchi A."/>
        </authorList>
    </citation>
    <scope>NUCLEOTIDE SEQUENCE [LARGE SCALE GENOMIC DNA]</scope>
    <source>
        <strain evidence="4 5">NBRC 13972</strain>
    </source>
</reference>
<dbReference type="Pfam" id="PF03704">
    <property type="entry name" value="BTAD"/>
    <property type="match status" value="1"/>
</dbReference>
<dbReference type="InterPro" id="IPR045535">
    <property type="entry name" value="ThsA_Macro"/>
</dbReference>
<evidence type="ECO:0000256" key="2">
    <source>
        <dbReference type="ARBA" id="ARBA00023163"/>
    </source>
</evidence>
<evidence type="ECO:0000256" key="1">
    <source>
        <dbReference type="ARBA" id="ARBA00023015"/>
    </source>
</evidence>
<dbReference type="GO" id="GO:0006355">
    <property type="term" value="P:regulation of DNA-templated transcription"/>
    <property type="evidence" value="ECO:0007669"/>
    <property type="project" value="TreeGrafter"/>
</dbReference>
<evidence type="ECO:0000313" key="4">
    <source>
        <dbReference type="EMBL" id="GES06018.1"/>
    </source>
</evidence>
<dbReference type="InterPro" id="IPR011990">
    <property type="entry name" value="TPR-like_helical_dom_sf"/>
</dbReference>
<accession>A0A5M3WI37</accession>
<dbReference type="InterPro" id="IPR051677">
    <property type="entry name" value="AfsR-DnrI-RedD_regulator"/>
</dbReference>
<organism evidence="4 5">
    <name type="scientific">Acrocarpospora corrugata</name>
    <dbReference type="NCBI Taxonomy" id="35763"/>
    <lineage>
        <taxon>Bacteria</taxon>
        <taxon>Bacillati</taxon>
        <taxon>Actinomycetota</taxon>
        <taxon>Actinomycetes</taxon>
        <taxon>Streptosporangiales</taxon>
        <taxon>Streptosporangiaceae</taxon>
        <taxon>Acrocarpospora</taxon>
    </lineage>
</organism>
<dbReference type="Gene3D" id="1.25.40.10">
    <property type="entry name" value="Tetratricopeptide repeat domain"/>
    <property type="match status" value="1"/>
</dbReference>
<comment type="caution">
    <text evidence="4">The sequence shown here is derived from an EMBL/GenBank/DDBJ whole genome shotgun (WGS) entry which is preliminary data.</text>
</comment>
<proteinExistence type="predicted"/>
<dbReference type="GO" id="GO:0003677">
    <property type="term" value="F:DNA binding"/>
    <property type="evidence" value="ECO:0007669"/>
    <property type="project" value="TreeGrafter"/>
</dbReference>
<evidence type="ECO:0000313" key="5">
    <source>
        <dbReference type="Proteomes" id="UP000334990"/>
    </source>
</evidence>
<sequence length="372" mass="41046">MDLRRILDPANPGKNSTVIRTERGAVTAYRLDLGAADVDVFQFEELVGGARQSSPTEAAELLIKALDLWRGEPFFDVKSYPFAAGPISRLVALQQAAKRDLMHAYIAIGLPDKAELIARMLAVDLPDDAELAGSLRALRERLHARNNGEVYRYEFTDPAMSLVVTSGDLFAHDDAHLVVGFTDTFDTAADGIVISTRSVQAQLLSHLYGNNRVRLQRQLRSALRDVTPIGTEAAAAKPRGKRTRYPIGTVAMLRSEGRCVFAVAYSRMGNNLIARSSLDDLRLSLDKLWDAVYFYGQQAPLAMPLVGSGLARIQGARPRDLLVLIIESFVARSRTQFFCPELRIIVPPTALEKIGMLDVATFVRDELPRRIG</sequence>
<dbReference type="SMART" id="SM01043">
    <property type="entry name" value="BTAD"/>
    <property type="match status" value="1"/>
</dbReference>
<gene>
    <name evidence="4" type="ORF">Acor_80870</name>
</gene>
<feature type="domain" description="Bacterial transcriptional activator" evidence="3">
    <location>
        <begin position="38"/>
        <end position="143"/>
    </location>
</feature>
<evidence type="ECO:0000259" key="3">
    <source>
        <dbReference type="SMART" id="SM01043"/>
    </source>
</evidence>
<dbReference type="InterPro" id="IPR005158">
    <property type="entry name" value="BTAD"/>
</dbReference>
<dbReference type="Proteomes" id="UP000334990">
    <property type="component" value="Unassembled WGS sequence"/>
</dbReference>
<dbReference type="Pfam" id="PF20016">
    <property type="entry name" value="ThsA_Macro"/>
    <property type="match status" value="1"/>
</dbReference>
<dbReference type="PANTHER" id="PTHR35807:SF1">
    <property type="entry name" value="TRANSCRIPTIONAL REGULATOR REDD"/>
    <property type="match status" value="1"/>
</dbReference>
<keyword evidence="1" id="KW-0805">Transcription regulation</keyword>
<keyword evidence="2" id="KW-0804">Transcription</keyword>
<keyword evidence="5" id="KW-1185">Reference proteome</keyword>